<gene>
    <name evidence="5" type="ORF">GSI_04461</name>
</gene>
<comment type="caution">
    <text evidence="5">The sequence shown here is derived from an EMBL/GenBank/DDBJ whole genome shotgun (WGS) entry which is preliminary data.</text>
</comment>
<dbReference type="SUPFAM" id="SSF50685">
    <property type="entry name" value="Barwin-like endoglucanases"/>
    <property type="match status" value="1"/>
</dbReference>
<dbReference type="EMBL" id="AYKW01000008">
    <property type="protein sequence ID" value="PIL33012.1"/>
    <property type="molecule type" value="Genomic_DNA"/>
</dbReference>
<evidence type="ECO:0000256" key="3">
    <source>
        <dbReference type="ARBA" id="ARBA00022525"/>
    </source>
</evidence>
<dbReference type="OrthoDB" id="4898945at2759"/>
<dbReference type="CDD" id="cd22778">
    <property type="entry name" value="DPBB_CEPL-like"/>
    <property type="match status" value="1"/>
</dbReference>
<organism evidence="5 6">
    <name type="scientific">Ganoderma sinense ZZ0214-1</name>
    <dbReference type="NCBI Taxonomy" id="1077348"/>
    <lineage>
        <taxon>Eukaryota</taxon>
        <taxon>Fungi</taxon>
        <taxon>Dikarya</taxon>
        <taxon>Basidiomycota</taxon>
        <taxon>Agaricomycotina</taxon>
        <taxon>Agaricomycetes</taxon>
        <taxon>Polyporales</taxon>
        <taxon>Polyporaceae</taxon>
        <taxon>Ganoderma</taxon>
    </lineage>
</organism>
<accession>A0A2G8SGX8</accession>
<proteinExistence type="inferred from homology"/>
<comment type="subcellular location">
    <subcellularLocation>
        <location evidence="1">Secreted</location>
    </subcellularLocation>
</comment>
<evidence type="ECO:0000256" key="2">
    <source>
        <dbReference type="ARBA" id="ARBA00010421"/>
    </source>
</evidence>
<evidence type="ECO:0000256" key="4">
    <source>
        <dbReference type="SAM" id="SignalP"/>
    </source>
</evidence>
<reference evidence="5 6" key="1">
    <citation type="journal article" date="2015" name="Sci. Rep.">
        <title>Chromosome-level genome map provides insights into diverse defense mechanisms in the medicinal fungus Ganoderma sinense.</title>
        <authorList>
            <person name="Zhu Y."/>
            <person name="Xu J."/>
            <person name="Sun C."/>
            <person name="Zhou S."/>
            <person name="Xu H."/>
            <person name="Nelson D.R."/>
            <person name="Qian J."/>
            <person name="Song J."/>
            <person name="Luo H."/>
            <person name="Xiang L."/>
            <person name="Li Y."/>
            <person name="Xu Z."/>
            <person name="Ji A."/>
            <person name="Wang L."/>
            <person name="Lu S."/>
            <person name="Hayward A."/>
            <person name="Sun W."/>
            <person name="Li X."/>
            <person name="Schwartz D.C."/>
            <person name="Wang Y."/>
            <person name="Chen S."/>
        </authorList>
    </citation>
    <scope>NUCLEOTIDE SEQUENCE [LARGE SCALE GENOMIC DNA]</scope>
    <source>
        <strain evidence="5 6">ZZ0214-1</strain>
    </source>
</reference>
<dbReference type="InterPro" id="IPR036908">
    <property type="entry name" value="RlpA-like_sf"/>
</dbReference>
<dbReference type="InterPro" id="IPR010829">
    <property type="entry name" value="Cerato-platanin"/>
</dbReference>
<evidence type="ECO:0008006" key="7">
    <source>
        <dbReference type="Google" id="ProtNLM"/>
    </source>
</evidence>
<keyword evidence="6" id="KW-1185">Reference proteome</keyword>
<name>A0A2G8SGX8_9APHY</name>
<evidence type="ECO:0000313" key="6">
    <source>
        <dbReference type="Proteomes" id="UP000230002"/>
    </source>
</evidence>
<dbReference type="Proteomes" id="UP000230002">
    <property type="component" value="Unassembled WGS sequence"/>
</dbReference>
<dbReference type="Gene3D" id="2.40.40.10">
    <property type="entry name" value="RlpA-like domain"/>
    <property type="match status" value="1"/>
</dbReference>
<comment type="similarity">
    <text evidence="2">Belongs to the cerato-platanin family.</text>
</comment>
<keyword evidence="3" id="KW-0964">Secreted</keyword>
<protein>
    <recommendedName>
        <fullName evidence="7">Cerato-platanin</fullName>
    </recommendedName>
</protein>
<feature type="chain" id="PRO_5013930160" description="Cerato-platanin" evidence="4">
    <location>
        <begin position="22"/>
        <end position="148"/>
    </location>
</feature>
<evidence type="ECO:0000313" key="5">
    <source>
        <dbReference type="EMBL" id="PIL33012.1"/>
    </source>
</evidence>
<dbReference type="AlphaFoldDB" id="A0A2G8SGX8"/>
<sequence>MHLTAVSLSLLATLFAPTALGAATATTVSVSFDQAYDNPDTSLTTVACSDGSNGMLAKGYTTFGSLPSFPNIGGAPAGVVAGWNSAACGTCWALSYNGRSVNVLAVDSAVDGWNIGLGAMNELTGGQARQLGRVDGVASLVDGAECGM</sequence>
<evidence type="ECO:0000256" key="1">
    <source>
        <dbReference type="ARBA" id="ARBA00004613"/>
    </source>
</evidence>
<dbReference type="GO" id="GO:0005576">
    <property type="term" value="C:extracellular region"/>
    <property type="evidence" value="ECO:0007669"/>
    <property type="project" value="UniProtKB-SubCell"/>
</dbReference>
<feature type="signal peptide" evidence="4">
    <location>
        <begin position="1"/>
        <end position="21"/>
    </location>
</feature>
<keyword evidence="4" id="KW-0732">Signal</keyword>
<dbReference type="Pfam" id="PF07249">
    <property type="entry name" value="Cerato-platanin"/>
    <property type="match status" value="1"/>
</dbReference>